<sequence length="203" mass="22524">MLIAVGLGPGDPELITLRAARLLREADSVFVPGEMAYNLVSAYRNDAITLDFPMTADESYIESCMEENAQKIAPHALMGTAVFGIIGDPNFFSTFSRLTAILKRDHPEIECSTVPGISSITALPSVAGVPIQKSFSVSDGSEQDVRITLKVRRPRQTADDLKREGYSEFILVERMYMDDMTIYSGDELPEKSNYFSILYARRP</sequence>
<keyword evidence="6" id="KW-1185">Reference proteome</keyword>
<dbReference type="PIRSF" id="PIRSF036427">
    <property type="entry name" value="Precrrn-2_mtase"/>
    <property type="match status" value="1"/>
</dbReference>
<dbReference type="InterPro" id="IPR003043">
    <property type="entry name" value="Uropor_MeTrfase_CS"/>
</dbReference>
<feature type="domain" description="Tetrapyrrole methylase" evidence="4">
    <location>
        <begin position="1"/>
        <end position="141"/>
    </location>
</feature>
<keyword evidence="5" id="KW-0808">Transferase</keyword>
<dbReference type="SUPFAM" id="SSF53790">
    <property type="entry name" value="Tetrapyrrole methylase"/>
    <property type="match status" value="1"/>
</dbReference>
<dbReference type="GO" id="GO:0009236">
    <property type="term" value="P:cobalamin biosynthetic process"/>
    <property type="evidence" value="ECO:0007669"/>
    <property type="project" value="UniProtKB-UniRule"/>
</dbReference>
<dbReference type="InterPro" id="IPR000878">
    <property type="entry name" value="4pyrrol_Mease"/>
</dbReference>
<dbReference type="InterPro" id="IPR012382">
    <property type="entry name" value="CobI/CbiL"/>
</dbReference>
<dbReference type="EMBL" id="VOTZ01000020">
    <property type="protein sequence ID" value="MCQ1539130.1"/>
    <property type="molecule type" value="Genomic_DNA"/>
</dbReference>
<dbReference type="PANTHER" id="PTHR43467">
    <property type="entry name" value="COBALT-PRECORRIN-2 C(20)-METHYLTRANSFERASE"/>
    <property type="match status" value="1"/>
</dbReference>
<dbReference type="Gene3D" id="3.40.1010.10">
    <property type="entry name" value="Cobalt-precorrin-4 Transmethylase, Domain 1"/>
    <property type="match status" value="1"/>
</dbReference>
<evidence type="ECO:0000256" key="3">
    <source>
        <dbReference type="PIRNR" id="PIRNR036427"/>
    </source>
</evidence>
<keyword evidence="2" id="KW-0169">Cobalamin biosynthesis</keyword>
<accession>A0ABD4TPC2</accession>
<dbReference type="InterPro" id="IPR035996">
    <property type="entry name" value="4pyrrol_Methylase_sf"/>
</dbReference>
<dbReference type="Pfam" id="PF00590">
    <property type="entry name" value="TP_methylase"/>
    <property type="match status" value="1"/>
</dbReference>
<evidence type="ECO:0000256" key="2">
    <source>
        <dbReference type="ARBA" id="ARBA00022573"/>
    </source>
</evidence>
<comment type="caution">
    <text evidence="5">The sequence shown here is derived from an EMBL/GenBank/DDBJ whole genome shotgun (WGS) entry which is preliminary data.</text>
</comment>
<dbReference type="GO" id="GO:0032259">
    <property type="term" value="P:methylation"/>
    <property type="evidence" value="ECO:0007669"/>
    <property type="project" value="UniProtKB-KW"/>
</dbReference>
<dbReference type="Proteomes" id="UP001524383">
    <property type="component" value="Unassembled WGS sequence"/>
</dbReference>
<dbReference type="NCBIfam" id="NF004060">
    <property type="entry name" value="PRK05576.1-3"/>
    <property type="match status" value="1"/>
</dbReference>
<evidence type="ECO:0000256" key="1">
    <source>
        <dbReference type="ARBA" id="ARBA00004953"/>
    </source>
</evidence>
<comment type="similarity">
    <text evidence="3">Belongs to the precorrin methyltransferase family.</text>
</comment>
<dbReference type="PANTHER" id="PTHR43467:SF2">
    <property type="entry name" value="COBALT-PRECORRIN-2 C(20)-METHYLTRANSFERASE"/>
    <property type="match status" value="1"/>
</dbReference>
<organism evidence="5 6">
    <name type="scientific">Methanocalculus taiwanensis</name>
    <dbReference type="NCBI Taxonomy" id="106207"/>
    <lineage>
        <taxon>Archaea</taxon>
        <taxon>Methanobacteriati</taxon>
        <taxon>Methanobacteriota</taxon>
        <taxon>Stenosarchaea group</taxon>
        <taxon>Methanomicrobia</taxon>
        <taxon>Methanomicrobiales</taxon>
        <taxon>Methanocalculaceae</taxon>
        <taxon>Methanocalculus</taxon>
    </lineage>
</organism>
<name>A0ABD4TPC2_9EURY</name>
<reference evidence="5 6" key="1">
    <citation type="submission" date="2019-08" db="EMBL/GenBank/DDBJ databases">
        <authorList>
            <person name="Chen S.-C."/>
            <person name="Lai M.-C."/>
            <person name="You Y.-T."/>
        </authorList>
    </citation>
    <scope>NUCLEOTIDE SEQUENCE [LARGE SCALE GENOMIC DNA]</scope>
    <source>
        <strain evidence="5 6">P2F9704a</strain>
    </source>
</reference>
<comment type="pathway">
    <text evidence="1">Cofactor biosynthesis; adenosylcobalamin biosynthesis.</text>
</comment>
<keyword evidence="5" id="KW-0489">Methyltransferase</keyword>
<evidence type="ECO:0000313" key="6">
    <source>
        <dbReference type="Proteomes" id="UP001524383"/>
    </source>
</evidence>
<proteinExistence type="inferred from homology"/>
<dbReference type="AlphaFoldDB" id="A0ABD4TPC2"/>
<dbReference type="GO" id="GO:0043781">
    <property type="term" value="F:cobalt-factor II C20-methyltransferase activity"/>
    <property type="evidence" value="ECO:0007669"/>
    <property type="project" value="UniProtKB-EC"/>
</dbReference>
<protein>
    <submittedName>
        <fullName evidence="5">Cobalt-factor II C(20)-methyltransferase</fullName>
        <ecNumber evidence="5">2.1.1.151</ecNumber>
    </submittedName>
</protein>
<dbReference type="PROSITE" id="PS00839">
    <property type="entry name" value="SUMT_1"/>
    <property type="match status" value="1"/>
</dbReference>
<evidence type="ECO:0000259" key="4">
    <source>
        <dbReference type="Pfam" id="PF00590"/>
    </source>
</evidence>
<gene>
    <name evidence="5" type="ORF">FTO68_09080</name>
</gene>
<dbReference type="CDD" id="cd11645">
    <property type="entry name" value="Precorrin_2_C20_MT"/>
    <property type="match status" value="1"/>
</dbReference>
<dbReference type="EC" id="2.1.1.151" evidence="5"/>
<evidence type="ECO:0000313" key="5">
    <source>
        <dbReference type="EMBL" id="MCQ1539130.1"/>
    </source>
</evidence>
<dbReference type="InterPro" id="IPR014777">
    <property type="entry name" value="4pyrrole_Mease_sub1"/>
</dbReference>